<feature type="domain" description="Major facilitator superfamily (MFS) profile" evidence="5">
    <location>
        <begin position="56"/>
        <end position="455"/>
    </location>
</feature>
<dbReference type="AlphaFoldDB" id="A0AAI8W1G0"/>
<feature type="transmembrane region" description="Helical" evidence="4">
    <location>
        <begin position="393"/>
        <end position="415"/>
    </location>
</feature>
<accession>A0AAI8W1G0</accession>
<dbReference type="InterPro" id="IPR011701">
    <property type="entry name" value="MFS"/>
</dbReference>
<reference evidence="6" key="1">
    <citation type="submission" date="2023-11" db="EMBL/GenBank/DDBJ databases">
        <authorList>
            <person name="Alioto T."/>
            <person name="Alioto T."/>
            <person name="Gomez Garrido J."/>
        </authorList>
    </citation>
    <scope>NUCLEOTIDE SEQUENCE</scope>
</reference>
<dbReference type="PANTHER" id="PTHR11360:SF252">
    <property type="entry name" value="MAJOR FACILITATOR SUPERFAMILY (MFS) PROFILE DOMAIN-CONTAINING PROTEIN-RELATED"/>
    <property type="match status" value="1"/>
</dbReference>
<feature type="transmembrane region" description="Helical" evidence="4">
    <location>
        <begin position="156"/>
        <end position="175"/>
    </location>
</feature>
<evidence type="ECO:0000256" key="4">
    <source>
        <dbReference type="SAM" id="Phobius"/>
    </source>
</evidence>
<feature type="transmembrane region" description="Helical" evidence="4">
    <location>
        <begin position="326"/>
        <end position="349"/>
    </location>
</feature>
<dbReference type="PROSITE" id="PS50850">
    <property type="entry name" value="MFS"/>
    <property type="match status" value="1"/>
</dbReference>
<feature type="compositionally biased region" description="Basic and acidic residues" evidence="3">
    <location>
        <begin position="16"/>
        <end position="36"/>
    </location>
</feature>
<dbReference type="GO" id="GO:0022857">
    <property type="term" value="F:transmembrane transporter activity"/>
    <property type="evidence" value="ECO:0007669"/>
    <property type="project" value="InterPro"/>
</dbReference>
<feature type="transmembrane region" description="Helical" evidence="4">
    <location>
        <begin position="98"/>
        <end position="120"/>
    </location>
</feature>
<dbReference type="GO" id="GO:0016020">
    <property type="term" value="C:membrane"/>
    <property type="evidence" value="ECO:0007669"/>
    <property type="project" value="UniProtKB-SubCell"/>
</dbReference>
<protein>
    <submittedName>
        <fullName evidence="6">Related to monocarboxylate transporter</fullName>
    </submittedName>
</protein>
<keyword evidence="4" id="KW-1133">Transmembrane helix</keyword>
<organism evidence="6 7">
    <name type="scientific">Lecanosticta acicola</name>
    <dbReference type="NCBI Taxonomy" id="111012"/>
    <lineage>
        <taxon>Eukaryota</taxon>
        <taxon>Fungi</taxon>
        <taxon>Dikarya</taxon>
        <taxon>Ascomycota</taxon>
        <taxon>Pezizomycotina</taxon>
        <taxon>Dothideomycetes</taxon>
        <taxon>Dothideomycetidae</taxon>
        <taxon>Mycosphaerellales</taxon>
        <taxon>Mycosphaerellaceae</taxon>
        <taxon>Lecanosticta</taxon>
    </lineage>
</organism>
<feature type="transmembrane region" description="Helical" evidence="4">
    <location>
        <begin position="216"/>
        <end position="238"/>
    </location>
</feature>
<name>A0AAI8W1G0_9PEZI</name>
<comment type="similarity">
    <text evidence="2">Belongs to the major facilitator superfamily. Monocarboxylate porter (TC 2.A.1.13) family.</text>
</comment>
<evidence type="ECO:0000313" key="6">
    <source>
        <dbReference type="EMBL" id="CAK3786307.1"/>
    </source>
</evidence>
<feature type="region of interest" description="Disordered" evidence="3">
    <location>
        <begin position="1"/>
        <end position="36"/>
    </location>
</feature>
<dbReference type="InterPro" id="IPR036259">
    <property type="entry name" value="MFS_trans_sf"/>
</dbReference>
<evidence type="ECO:0000256" key="1">
    <source>
        <dbReference type="ARBA" id="ARBA00004141"/>
    </source>
</evidence>
<keyword evidence="4" id="KW-0472">Membrane</keyword>
<dbReference type="Pfam" id="PF07690">
    <property type="entry name" value="MFS_1"/>
    <property type="match status" value="1"/>
</dbReference>
<feature type="transmembrane region" description="Helical" evidence="4">
    <location>
        <begin position="259"/>
        <end position="281"/>
    </location>
</feature>
<dbReference type="InterPro" id="IPR050327">
    <property type="entry name" value="Proton-linked_MCT"/>
</dbReference>
<feature type="transmembrane region" description="Helical" evidence="4">
    <location>
        <begin position="57"/>
        <end position="78"/>
    </location>
</feature>
<evidence type="ECO:0000259" key="5">
    <source>
        <dbReference type="PROSITE" id="PS50850"/>
    </source>
</evidence>
<comment type="caution">
    <text evidence="6">The sequence shown here is derived from an EMBL/GenBank/DDBJ whole genome shotgun (WGS) entry which is preliminary data.</text>
</comment>
<gene>
    <name evidence="6" type="ORF">LECACI_7A000638</name>
</gene>
<feature type="transmembrane region" description="Helical" evidence="4">
    <location>
        <begin position="184"/>
        <end position="204"/>
    </location>
</feature>
<keyword evidence="4" id="KW-0812">Transmembrane</keyword>
<sequence>MAEPKSSTASSSNATNHEDSQLHDRDCDTSSSEEKAPATAVTSVATLSTLQDGGTRAWLQVLGSFIVFGNLWGFTFAFGSFQSYYELDYLPGETASSISWIGTVSVFLLICIGIISGPLFDLGYFKSMLLAGAAIETLGVFLTSICSSYWQLMLTQGILMGLGNGLLYLPGLALVGRSFKRHRAIAMGITTCGAPVGGVYYTLIFEQLISKMGFGWTVRIMGFVMLGSYCISFPLLLWGARNIGDLASGAPRKLFDRGALTNTPFWTYSTSNFLIFCGYMVPFNFIPSYAQLVLGLDRSMSLYIAMIAQASSVVGRLVAGYSASKIGVLIPWIVCASSSGIICVAWIGAHTTGGFIAIAALYGCFSGALIPLPPSVFPVVCPDPKVFGARLGMAQGIASIASLIGPPIAAALASLSSTPGETNYLGLQLFGGLVMLAGACNLGALWIVLAKRREQGSSKLI</sequence>
<evidence type="ECO:0000256" key="3">
    <source>
        <dbReference type="SAM" id="MobiDB-lite"/>
    </source>
</evidence>
<evidence type="ECO:0000313" key="7">
    <source>
        <dbReference type="Proteomes" id="UP001296104"/>
    </source>
</evidence>
<keyword evidence="7" id="KW-1185">Reference proteome</keyword>
<dbReference type="PANTHER" id="PTHR11360">
    <property type="entry name" value="MONOCARBOXYLATE TRANSPORTER"/>
    <property type="match status" value="1"/>
</dbReference>
<proteinExistence type="inferred from homology"/>
<feature type="compositionally biased region" description="Low complexity" evidence="3">
    <location>
        <begin position="1"/>
        <end position="15"/>
    </location>
</feature>
<feature type="transmembrane region" description="Helical" evidence="4">
    <location>
        <begin position="427"/>
        <end position="449"/>
    </location>
</feature>
<dbReference type="InterPro" id="IPR020846">
    <property type="entry name" value="MFS_dom"/>
</dbReference>
<comment type="subcellular location">
    <subcellularLocation>
        <location evidence="1">Membrane</location>
        <topology evidence="1">Multi-pass membrane protein</topology>
    </subcellularLocation>
</comment>
<feature type="transmembrane region" description="Helical" evidence="4">
    <location>
        <begin position="127"/>
        <end position="150"/>
    </location>
</feature>
<dbReference type="Gene3D" id="1.20.1250.20">
    <property type="entry name" value="MFS general substrate transporter like domains"/>
    <property type="match status" value="2"/>
</dbReference>
<feature type="transmembrane region" description="Helical" evidence="4">
    <location>
        <begin position="355"/>
        <end position="381"/>
    </location>
</feature>
<dbReference type="Proteomes" id="UP001296104">
    <property type="component" value="Unassembled WGS sequence"/>
</dbReference>
<dbReference type="SUPFAM" id="SSF103473">
    <property type="entry name" value="MFS general substrate transporter"/>
    <property type="match status" value="1"/>
</dbReference>
<dbReference type="EMBL" id="CAVMBE010000002">
    <property type="protein sequence ID" value="CAK3786307.1"/>
    <property type="molecule type" value="Genomic_DNA"/>
</dbReference>
<feature type="transmembrane region" description="Helical" evidence="4">
    <location>
        <begin position="301"/>
        <end position="319"/>
    </location>
</feature>
<evidence type="ECO:0000256" key="2">
    <source>
        <dbReference type="ARBA" id="ARBA00006727"/>
    </source>
</evidence>